<feature type="region of interest" description="Disordered" evidence="1">
    <location>
        <begin position="1"/>
        <end position="26"/>
    </location>
</feature>
<comment type="caution">
    <text evidence="2">The sequence shown here is derived from an EMBL/GenBank/DDBJ whole genome shotgun (WGS) entry which is preliminary data.</text>
</comment>
<organism evidence="2 3">
    <name type="scientific">Rubroshorea leprosula</name>
    <dbReference type="NCBI Taxonomy" id="152421"/>
    <lineage>
        <taxon>Eukaryota</taxon>
        <taxon>Viridiplantae</taxon>
        <taxon>Streptophyta</taxon>
        <taxon>Embryophyta</taxon>
        <taxon>Tracheophyta</taxon>
        <taxon>Spermatophyta</taxon>
        <taxon>Magnoliopsida</taxon>
        <taxon>eudicotyledons</taxon>
        <taxon>Gunneridae</taxon>
        <taxon>Pentapetalae</taxon>
        <taxon>rosids</taxon>
        <taxon>malvids</taxon>
        <taxon>Malvales</taxon>
        <taxon>Dipterocarpaceae</taxon>
        <taxon>Rubroshorea</taxon>
    </lineage>
</organism>
<keyword evidence="3" id="KW-1185">Reference proteome</keyword>
<protein>
    <submittedName>
        <fullName evidence="2">Uncharacterized protein</fullName>
    </submittedName>
</protein>
<gene>
    <name evidence="2" type="ORF">SLEP1_g23055</name>
</gene>
<sequence length="152" mass="16228">MGSRGANPAPGFAPPARVRTPSSSLRGAWVRTSRTHELGSRGTQAPWHGFARCEPTCWVREEPRLVGVRTQELGSRGTQAPGCEPSSGSRGANQGAGFARSLGSHLVNPRAGFARNPDSCVRTHELGSHPGAFFSFILTLVLRTQALGIAWR</sequence>
<evidence type="ECO:0000256" key="1">
    <source>
        <dbReference type="SAM" id="MobiDB-lite"/>
    </source>
</evidence>
<name>A0AAV5JHA3_9ROSI</name>
<accession>A0AAV5JHA3</accession>
<dbReference type="AlphaFoldDB" id="A0AAV5JHA3"/>
<dbReference type="EMBL" id="BPVZ01000035">
    <property type="protein sequence ID" value="GKV11836.1"/>
    <property type="molecule type" value="Genomic_DNA"/>
</dbReference>
<evidence type="ECO:0000313" key="3">
    <source>
        <dbReference type="Proteomes" id="UP001054252"/>
    </source>
</evidence>
<dbReference type="Proteomes" id="UP001054252">
    <property type="component" value="Unassembled WGS sequence"/>
</dbReference>
<feature type="compositionally biased region" description="Low complexity" evidence="1">
    <location>
        <begin position="1"/>
        <end position="16"/>
    </location>
</feature>
<reference evidence="2 3" key="1">
    <citation type="journal article" date="2021" name="Commun. Biol.">
        <title>The genome of Shorea leprosula (Dipterocarpaceae) highlights the ecological relevance of drought in aseasonal tropical rainforests.</title>
        <authorList>
            <person name="Ng K.K.S."/>
            <person name="Kobayashi M.J."/>
            <person name="Fawcett J.A."/>
            <person name="Hatakeyama M."/>
            <person name="Paape T."/>
            <person name="Ng C.H."/>
            <person name="Ang C.C."/>
            <person name="Tnah L.H."/>
            <person name="Lee C.T."/>
            <person name="Nishiyama T."/>
            <person name="Sese J."/>
            <person name="O'Brien M.J."/>
            <person name="Copetti D."/>
            <person name="Mohd Noor M.I."/>
            <person name="Ong R.C."/>
            <person name="Putra M."/>
            <person name="Sireger I.Z."/>
            <person name="Indrioko S."/>
            <person name="Kosugi Y."/>
            <person name="Izuno A."/>
            <person name="Isagi Y."/>
            <person name="Lee S.L."/>
            <person name="Shimizu K.K."/>
        </authorList>
    </citation>
    <scope>NUCLEOTIDE SEQUENCE [LARGE SCALE GENOMIC DNA]</scope>
    <source>
        <strain evidence="2">214</strain>
    </source>
</reference>
<proteinExistence type="predicted"/>
<evidence type="ECO:0000313" key="2">
    <source>
        <dbReference type="EMBL" id="GKV11836.1"/>
    </source>
</evidence>
<feature type="region of interest" description="Disordered" evidence="1">
    <location>
        <begin position="69"/>
        <end position="98"/>
    </location>
</feature>